<dbReference type="Proteomes" id="UP000243217">
    <property type="component" value="Unassembled WGS sequence"/>
</dbReference>
<name>A0A1V9ZEN4_9STRA</name>
<sequence>MNRHSDGGSNILRGGKRSYDCSTLVGNFVEEAYRPEALKSKGITSSMYITSTQEQMAHGNKPLNFGGGLQREGN</sequence>
<reference evidence="1 2" key="1">
    <citation type="journal article" date="2014" name="Genome Biol. Evol.">
        <title>The secreted proteins of Achlya hypogyna and Thraustotheca clavata identify the ancestral oomycete secretome and reveal gene acquisitions by horizontal gene transfer.</title>
        <authorList>
            <person name="Misner I."/>
            <person name="Blouin N."/>
            <person name="Leonard G."/>
            <person name="Richards T.A."/>
            <person name="Lane C.E."/>
        </authorList>
    </citation>
    <scope>NUCLEOTIDE SEQUENCE [LARGE SCALE GENOMIC DNA]</scope>
    <source>
        <strain evidence="1 2">ATCC 34112</strain>
    </source>
</reference>
<proteinExistence type="predicted"/>
<feature type="non-terminal residue" evidence="1">
    <location>
        <position position="74"/>
    </location>
</feature>
<protein>
    <submittedName>
        <fullName evidence="1">Uncharacterized protein</fullName>
    </submittedName>
</protein>
<evidence type="ECO:0000313" key="1">
    <source>
        <dbReference type="EMBL" id="OQR96351.1"/>
    </source>
</evidence>
<comment type="caution">
    <text evidence="1">The sequence shown here is derived from an EMBL/GenBank/DDBJ whole genome shotgun (WGS) entry which is preliminary data.</text>
</comment>
<dbReference type="OrthoDB" id="59949at2759"/>
<accession>A0A1V9ZEN4</accession>
<dbReference type="AlphaFoldDB" id="A0A1V9ZEN4"/>
<dbReference type="EMBL" id="JNBS01001975">
    <property type="protein sequence ID" value="OQR96351.1"/>
    <property type="molecule type" value="Genomic_DNA"/>
</dbReference>
<evidence type="ECO:0000313" key="2">
    <source>
        <dbReference type="Proteomes" id="UP000243217"/>
    </source>
</evidence>
<keyword evidence="2" id="KW-1185">Reference proteome</keyword>
<gene>
    <name evidence="1" type="ORF">THRCLA_22003</name>
</gene>
<organism evidence="1 2">
    <name type="scientific">Thraustotheca clavata</name>
    <dbReference type="NCBI Taxonomy" id="74557"/>
    <lineage>
        <taxon>Eukaryota</taxon>
        <taxon>Sar</taxon>
        <taxon>Stramenopiles</taxon>
        <taxon>Oomycota</taxon>
        <taxon>Saprolegniomycetes</taxon>
        <taxon>Saprolegniales</taxon>
        <taxon>Achlyaceae</taxon>
        <taxon>Thraustotheca</taxon>
    </lineage>
</organism>